<dbReference type="InterPro" id="IPR029045">
    <property type="entry name" value="ClpP/crotonase-like_dom_sf"/>
</dbReference>
<evidence type="ECO:0000256" key="2">
    <source>
        <dbReference type="RuleBase" id="RU003707"/>
    </source>
</evidence>
<dbReference type="PROSITE" id="PS00166">
    <property type="entry name" value="ENOYL_COA_HYDRATASE"/>
    <property type="match status" value="1"/>
</dbReference>
<dbReference type="SUPFAM" id="SSF52096">
    <property type="entry name" value="ClpP/crotonase"/>
    <property type="match status" value="1"/>
</dbReference>
<dbReference type="EMBL" id="JBHMBC010000016">
    <property type="protein sequence ID" value="MFB9820012.1"/>
    <property type="molecule type" value="Genomic_DNA"/>
</dbReference>
<accession>A0ABV5Y1F9</accession>
<gene>
    <name evidence="4" type="ORF">ACFFP1_10925</name>
</gene>
<dbReference type="InterPro" id="IPR014748">
    <property type="entry name" value="Enoyl-CoA_hydra_C"/>
</dbReference>
<evidence type="ECO:0000313" key="5">
    <source>
        <dbReference type="Proteomes" id="UP001589702"/>
    </source>
</evidence>
<dbReference type="Proteomes" id="UP001589702">
    <property type="component" value="Unassembled WGS sequence"/>
</dbReference>
<feature type="region of interest" description="Disordered" evidence="3">
    <location>
        <begin position="1"/>
        <end position="22"/>
    </location>
</feature>
<dbReference type="Gene3D" id="1.10.12.10">
    <property type="entry name" value="Lyase 2-enoyl-coa Hydratase, Chain A, domain 2"/>
    <property type="match status" value="1"/>
</dbReference>
<dbReference type="InterPro" id="IPR018376">
    <property type="entry name" value="Enoyl-CoA_hyd/isom_CS"/>
</dbReference>
<dbReference type="CDD" id="cd06558">
    <property type="entry name" value="crotonase-like"/>
    <property type="match status" value="1"/>
</dbReference>
<dbReference type="Gene3D" id="3.90.226.10">
    <property type="entry name" value="2-enoyl-CoA Hydratase, Chain A, domain 1"/>
    <property type="match status" value="1"/>
</dbReference>
<evidence type="ECO:0000313" key="4">
    <source>
        <dbReference type="EMBL" id="MFB9820012.1"/>
    </source>
</evidence>
<dbReference type="InterPro" id="IPR001753">
    <property type="entry name" value="Enoyl-CoA_hydra/iso"/>
</dbReference>
<dbReference type="Pfam" id="PF00378">
    <property type="entry name" value="ECH_1"/>
    <property type="match status" value="1"/>
</dbReference>
<reference evidence="4 5" key="1">
    <citation type="submission" date="2024-09" db="EMBL/GenBank/DDBJ databases">
        <authorList>
            <person name="Sun Q."/>
            <person name="Mori K."/>
        </authorList>
    </citation>
    <scope>NUCLEOTIDE SEQUENCE [LARGE SCALE GENOMIC DNA]</scope>
    <source>
        <strain evidence="4 5">JCM 1334</strain>
    </source>
</reference>
<dbReference type="PANTHER" id="PTHR43802:SF1">
    <property type="entry name" value="IP11341P-RELATED"/>
    <property type="match status" value="1"/>
</dbReference>
<protein>
    <submittedName>
        <fullName evidence="4">Crotonase/enoyl-CoA hydratase family protein</fullName>
    </submittedName>
</protein>
<evidence type="ECO:0000256" key="3">
    <source>
        <dbReference type="SAM" id="MobiDB-lite"/>
    </source>
</evidence>
<proteinExistence type="inferred from homology"/>
<name>A0ABV5Y1F9_ARTRM</name>
<sequence length="278" mass="28897">MQQTKPQDAVSNNVSEPSVHVSNSGGVRVITITRPHKRNAIDRPTALALAAAFDEFDADDSASIAILTGAGGYFSAGADLASVAAGDVPVIEGRGFAGITRRTPVKPVIAAVEGYAYAGGFELALACDLIVASSTASFALPEVKRGLIAAGGGLLRLPDRMPYHIAMELALLGEPITAARLAELGLINRLTAPGKALDTALELAGKIQLNGPVAMKTAKRIISESRYAATEARFAAQEEIVSPLRSGPEAREGALAFVERRDPAWVIAAHATRAPEAP</sequence>
<dbReference type="RefSeq" id="WP_234752202.1">
    <property type="nucleotide sequence ID" value="NZ_BAAAWN010000001.1"/>
</dbReference>
<dbReference type="NCBIfam" id="NF006100">
    <property type="entry name" value="PRK08252.1"/>
    <property type="match status" value="1"/>
</dbReference>
<comment type="caution">
    <text evidence="4">The sequence shown here is derived from an EMBL/GenBank/DDBJ whole genome shotgun (WGS) entry which is preliminary data.</text>
</comment>
<keyword evidence="5" id="KW-1185">Reference proteome</keyword>
<dbReference type="PANTHER" id="PTHR43802">
    <property type="entry name" value="ENOYL-COA HYDRATASE"/>
    <property type="match status" value="1"/>
</dbReference>
<organism evidence="4 5">
    <name type="scientific">Arthrobacter ramosus</name>
    <dbReference type="NCBI Taxonomy" id="1672"/>
    <lineage>
        <taxon>Bacteria</taxon>
        <taxon>Bacillati</taxon>
        <taxon>Actinomycetota</taxon>
        <taxon>Actinomycetes</taxon>
        <taxon>Micrococcales</taxon>
        <taxon>Micrococcaceae</taxon>
        <taxon>Arthrobacter</taxon>
    </lineage>
</organism>
<evidence type="ECO:0000256" key="1">
    <source>
        <dbReference type="ARBA" id="ARBA00005254"/>
    </source>
</evidence>
<comment type="similarity">
    <text evidence="1 2">Belongs to the enoyl-CoA hydratase/isomerase family.</text>
</comment>